<organism evidence="2 3">
    <name type="scientific">Solimonas marina</name>
    <dbReference type="NCBI Taxonomy" id="2714601"/>
    <lineage>
        <taxon>Bacteria</taxon>
        <taxon>Pseudomonadati</taxon>
        <taxon>Pseudomonadota</taxon>
        <taxon>Gammaproteobacteria</taxon>
        <taxon>Nevskiales</taxon>
        <taxon>Nevskiaceae</taxon>
        <taxon>Solimonas</taxon>
    </lineage>
</organism>
<reference evidence="2" key="1">
    <citation type="submission" date="2020-03" db="EMBL/GenBank/DDBJ databases">
        <title>Solimonas marina sp. nov., isolated from deep seawater of the Pacific Ocean.</title>
        <authorList>
            <person name="Liu X."/>
            <person name="Lai Q."/>
            <person name="Sun F."/>
            <person name="Gai Y."/>
            <person name="Li G."/>
            <person name="Shao Z."/>
        </authorList>
    </citation>
    <scope>NUCLEOTIDE SEQUENCE</scope>
    <source>
        <strain evidence="2">C16B3</strain>
    </source>
</reference>
<proteinExistence type="predicted"/>
<name>A0A969WEQ0_9GAMM</name>
<evidence type="ECO:0000313" key="2">
    <source>
        <dbReference type="EMBL" id="NKF23385.1"/>
    </source>
</evidence>
<accession>A0A969WEQ0</accession>
<dbReference type="Proteomes" id="UP000653472">
    <property type="component" value="Unassembled WGS sequence"/>
</dbReference>
<dbReference type="AlphaFoldDB" id="A0A969WEQ0"/>
<keyword evidence="1" id="KW-1133">Transmembrane helix</keyword>
<comment type="caution">
    <text evidence="2">The sequence shown here is derived from an EMBL/GenBank/DDBJ whole genome shotgun (WGS) entry which is preliminary data.</text>
</comment>
<keyword evidence="1" id="KW-0472">Membrane</keyword>
<feature type="transmembrane region" description="Helical" evidence="1">
    <location>
        <begin position="43"/>
        <end position="65"/>
    </location>
</feature>
<keyword evidence="3" id="KW-1185">Reference proteome</keyword>
<evidence type="ECO:0000313" key="3">
    <source>
        <dbReference type="Proteomes" id="UP000653472"/>
    </source>
</evidence>
<evidence type="ECO:0000256" key="1">
    <source>
        <dbReference type="SAM" id="Phobius"/>
    </source>
</evidence>
<protein>
    <submittedName>
        <fullName evidence="2">Uncharacterized protein</fullName>
    </submittedName>
</protein>
<dbReference type="RefSeq" id="WP_168148701.1">
    <property type="nucleotide sequence ID" value="NZ_JAAVXB010000007.1"/>
</dbReference>
<dbReference type="EMBL" id="JAAVXB010000007">
    <property type="protein sequence ID" value="NKF23385.1"/>
    <property type="molecule type" value="Genomic_DNA"/>
</dbReference>
<keyword evidence="1" id="KW-0812">Transmembrane</keyword>
<sequence length="109" mass="11447">MPWLILLAYVGGAAFLTNAIPHLVSGLLGRPFQSPFAKPPGIGLSSSTLNLVWGFANLVVAWVLLCRVGDFSLRSAPDAAAVGLGILLMGLPLARHFGRLHGGHPAPRE</sequence>
<gene>
    <name evidence="2" type="ORF">G7Y82_13775</name>
</gene>